<gene>
    <name evidence="13" type="primary">ZNF626_1</name>
    <name evidence="13" type="ORF">Bhyg_08999</name>
</gene>
<accession>A0A9Q0N5P7</accession>
<evidence type="ECO:0000256" key="7">
    <source>
        <dbReference type="ARBA" id="ARBA00023015"/>
    </source>
</evidence>
<protein>
    <submittedName>
        <fullName evidence="13">Zinc finger protein</fullName>
    </submittedName>
</protein>
<dbReference type="InterPro" id="IPR013087">
    <property type="entry name" value="Znf_C2H2_type"/>
</dbReference>
<dbReference type="PANTHER" id="PTHR16515">
    <property type="entry name" value="PR DOMAIN ZINC FINGER PROTEIN"/>
    <property type="match status" value="1"/>
</dbReference>
<dbReference type="GO" id="GO:0010468">
    <property type="term" value="P:regulation of gene expression"/>
    <property type="evidence" value="ECO:0007669"/>
    <property type="project" value="TreeGrafter"/>
</dbReference>
<dbReference type="PANTHER" id="PTHR16515:SF66">
    <property type="entry name" value="C2H2-TYPE DOMAIN-CONTAINING PROTEIN"/>
    <property type="match status" value="1"/>
</dbReference>
<evidence type="ECO:0000256" key="9">
    <source>
        <dbReference type="ARBA" id="ARBA00023163"/>
    </source>
</evidence>
<proteinExistence type="inferred from homology"/>
<keyword evidence="10" id="KW-0539">Nucleus</keyword>
<evidence type="ECO:0000313" key="13">
    <source>
        <dbReference type="EMBL" id="KAJ6644033.1"/>
    </source>
</evidence>
<evidence type="ECO:0000256" key="10">
    <source>
        <dbReference type="ARBA" id="ARBA00023242"/>
    </source>
</evidence>
<evidence type="ECO:0000259" key="12">
    <source>
        <dbReference type="PROSITE" id="PS50157"/>
    </source>
</evidence>
<organism evidence="13 14">
    <name type="scientific">Pseudolycoriella hygida</name>
    <dbReference type="NCBI Taxonomy" id="35572"/>
    <lineage>
        <taxon>Eukaryota</taxon>
        <taxon>Metazoa</taxon>
        <taxon>Ecdysozoa</taxon>
        <taxon>Arthropoda</taxon>
        <taxon>Hexapoda</taxon>
        <taxon>Insecta</taxon>
        <taxon>Pterygota</taxon>
        <taxon>Neoptera</taxon>
        <taxon>Endopterygota</taxon>
        <taxon>Diptera</taxon>
        <taxon>Nematocera</taxon>
        <taxon>Sciaroidea</taxon>
        <taxon>Sciaridae</taxon>
        <taxon>Pseudolycoriella</taxon>
    </lineage>
</organism>
<evidence type="ECO:0000256" key="6">
    <source>
        <dbReference type="ARBA" id="ARBA00022833"/>
    </source>
</evidence>
<evidence type="ECO:0000256" key="8">
    <source>
        <dbReference type="ARBA" id="ARBA00023125"/>
    </source>
</evidence>
<comment type="caution">
    <text evidence="13">The sequence shown here is derived from an EMBL/GenBank/DDBJ whole genome shotgun (WGS) entry which is preliminary data.</text>
</comment>
<keyword evidence="8" id="KW-0238">DNA-binding</keyword>
<dbReference type="OrthoDB" id="7760418at2759"/>
<evidence type="ECO:0000313" key="14">
    <source>
        <dbReference type="Proteomes" id="UP001151699"/>
    </source>
</evidence>
<evidence type="ECO:0000256" key="5">
    <source>
        <dbReference type="ARBA" id="ARBA00022771"/>
    </source>
</evidence>
<dbReference type="InterPro" id="IPR036236">
    <property type="entry name" value="Znf_C2H2_sf"/>
</dbReference>
<comment type="subcellular location">
    <subcellularLocation>
        <location evidence="1">Nucleus</location>
    </subcellularLocation>
</comment>
<evidence type="ECO:0000256" key="3">
    <source>
        <dbReference type="ARBA" id="ARBA00022723"/>
    </source>
</evidence>
<sequence length="303" mass="35465">MIFEHGLFQNVQFQIKSEEPLELSLTEEDLLTEDISLTEDNSLPEYNTLNNSIRCTICQKSFRNKRNLRRHELIHLDEKPFKCNDCGKTFTLSHNLATHKLIHSEEKPFKCNECGKTFTLSYNLASHKLTHSEEKPFKCDDCGMTFKRSHHLATHKLIHSEEKPFKCNDCGMTFKRLYTLASHKLTHSDEKPFKCNDCGMTFKRSQQLKKSLSNVTSAERHSHYHTIWRLISSSILMKIHQTHCTLKKHFGYRKFCESFEQNCQFIQSVIIRAVSSFCKLVGVIEEDTKIRLIFEHKQAFLIS</sequence>
<dbReference type="FunFam" id="3.30.160.60:FF:000286">
    <property type="entry name" value="Zinc finger protein 770"/>
    <property type="match status" value="1"/>
</dbReference>
<dbReference type="GO" id="GO:0005634">
    <property type="term" value="C:nucleus"/>
    <property type="evidence" value="ECO:0007669"/>
    <property type="project" value="UniProtKB-SubCell"/>
</dbReference>
<name>A0A9Q0N5P7_9DIPT</name>
<dbReference type="PROSITE" id="PS00028">
    <property type="entry name" value="ZINC_FINGER_C2H2_1"/>
    <property type="match status" value="5"/>
</dbReference>
<dbReference type="GO" id="GO:0003677">
    <property type="term" value="F:DNA binding"/>
    <property type="evidence" value="ECO:0007669"/>
    <property type="project" value="UniProtKB-KW"/>
</dbReference>
<evidence type="ECO:0000256" key="11">
    <source>
        <dbReference type="PROSITE-ProRule" id="PRU00042"/>
    </source>
</evidence>
<evidence type="ECO:0000256" key="4">
    <source>
        <dbReference type="ARBA" id="ARBA00022737"/>
    </source>
</evidence>
<dbReference type="FunFam" id="3.30.160.60:FF:000188">
    <property type="entry name" value="Zinc finger protein 787"/>
    <property type="match status" value="1"/>
</dbReference>
<feature type="domain" description="C2H2-type" evidence="12">
    <location>
        <begin position="137"/>
        <end position="164"/>
    </location>
</feature>
<dbReference type="GO" id="GO:0008270">
    <property type="term" value="F:zinc ion binding"/>
    <property type="evidence" value="ECO:0007669"/>
    <property type="project" value="UniProtKB-KW"/>
</dbReference>
<evidence type="ECO:0000256" key="2">
    <source>
        <dbReference type="ARBA" id="ARBA00006991"/>
    </source>
</evidence>
<keyword evidence="7" id="KW-0805">Transcription regulation</keyword>
<dbReference type="FunFam" id="3.30.160.60:FF:000446">
    <property type="entry name" value="Zinc finger protein"/>
    <property type="match status" value="1"/>
</dbReference>
<feature type="domain" description="C2H2-type" evidence="12">
    <location>
        <begin position="81"/>
        <end position="108"/>
    </location>
</feature>
<keyword evidence="5 11" id="KW-0863">Zinc-finger</keyword>
<dbReference type="EMBL" id="WJQU01000002">
    <property type="protein sequence ID" value="KAJ6644033.1"/>
    <property type="molecule type" value="Genomic_DNA"/>
</dbReference>
<feature type="domain" description="C2H2-type" evidence="12">
    <location>
        <begin position="109"/>
        <end position="136"/>
    </location>
</feature>
<dbReference type="SUPFAM" id="SSF57667">
    <property type="entry name" value="beta-beta-alpha zinc fingers"/>
    <property type="match status" value="3"/>
</dbReference>
<dbReference type="Gene3D" id="3.30.160.60">
    <property type="entry name" value="Classic Zinc Finger"/>
    <property type="match status" value="6"/>
</dbReference>
<feature type="domain" description="C2H2-type" evidence="12">
    <location>
        <begin position="53"/>
        <end position="80"/>
    </location>
</feature>
<keyword evidence="14" id="KW-1185">Reference proteome</keyword>
<dbReference type="SMART" id="SM00355">
    <property type="entry name" value="ZnF_C2H2"/>
    <property type="match status" value="6"/>
</dbReference>
<dbReference type="FunFam" id="3.30.160.60:FF:000052">
    <property type="entry name" value="zinc finger protein 546 isoform X1"/>
    <property type="match status" value="2"/>
</dbReference>
<dbReference type="Pfam" id="PF00096">
    <property type="entry name" value="zf-C2H2"/>
    <property type="match status" value="6"/>
</dbReference>
<dbReference type="Proteomes" id="UP001151699">
    <property type="component" value="Chromosome B"/>
</dbReference>
<keyword evidence="9" id="KW-0804">Transcription</keyword>
<keyword evidence="6" id="KW-0862">Zinc</keyword>
<keyword evidence="3" id="KW-0479">Metal-binding</keyword>
<evidence type="ECO:0000256" key="1">
    <source>
        <dbReference type="ARBA" id="ARBA00004123"/>
    </source>
</evidence>
<feature type="domain" description="C2H2-type" evidence="12">
    <location>
        <begin position="193"/>
        <end position="221"/>
    </location>
</feature>
<comment type="similarity">
    <text evidence="2">Belongs to the krueppel C2H2-type zinc-finger protein family.</text>
</comment>
<dbReference type="AlphaFoldDB" id="A0A9Q0N5P7"/>
<dbReference type="PROSITE" id="PS50157">
    <property type="entry name" value="ZINC_FINGER_C2H2_2"/>
    <property type="match status" value="6"/>
</dbReference>
<feature type="domain" description="C2H2-type" evidence="12">
    <location>
        <begin position="165"/>
        <end position="192"/>
    </location>
</feature>
<keyword evidence="4" id="KW-0677">Repeat</keyword>
<reference evidence="13" key="1">
    <citation type="submission" date="2022-07" db="EMBL/GenBank/DDBJ databases">
        <authorList>
            <person name="Trinca V."/>
            <person name="Uliana J.V.C."/>
            <person name="Torres T.T."/>
            <person name="Ward R.J."/>
            <person name="Monesi N."/>
        </authorList>
    </citation>
    <scope>NUCLEOTIDE SEQUENCE</scope>
    <source>
        <strain evidence="13">HSMRA1968</strain>
        <tissue evidence="13">Whole embryos</tissue>
    </source>
</reference>
<dbReference type="InterPro" id="IPR050331">
    <property type="entry name" value="Zinc_finger"/>
</dbReference>